<dbReference type="SUPFAM" id="SSF117281">
    <property type="entry name" value="Kelch motif"/>
    <property type="match status" value="1"/>
</dbReference>
<evidence type="ECO:0008006" key="5">
    <source>
        <dbReference type="Google" id="ProtNLM"/>
    </source>
</evidence>
<dbReference type="Pfam" id="PF24681">
    <property type="entry name" value="Kelch_KLHDC2_KLHL20_DRC7"/>
    <property type="match status" value="1"/>
</dbReference>
<evidence type="ECO:0000313" key="3">
    <source>
        <dbReference type="EMBL" id="PIL31442.1"/>
    </source>
</evidence>
<evidence type="ECO:0000256" key="1">
    <source>
        <dbReference type="ARBA" id="ARBA00022737"/>
    </source>
</evidence>
<proteinExistence type="predicted"/>
<comment type="caution">
    <text evidence="3">The sequence shown here is derived from an EMBL/GenBank/DDBJ whole genome shotgun (WGS) entry which is preliminary data.</text>
</comment>
<keyword evidence="1" id="KW-0677">Repeat</keyword>
<dbReference type="GO" id="GO:0019760">
    <property type="term" value="P:glucosinolate metabolic process"/>
    <property type="evidence" value="ECO:0007669"/>
    <property type="project" value="UniProtKB-ARBA"/>
</dbReference>
<dbReference type="AlphaFoldDB" id="A0A2G8SCH2"/>
<dbReference type="Proteomes" id="UP000230002">
    <property type="component" value="Unassembled WGS sequence"/>
</dbReference>
<evidence type="ECO:0000256" key="2">
    <source>
        <dbReference type="ARBA" id="ARBA00023004"/>
    </source>
</evidence>
<sequence length="383" mass="41034">MPAAHWFSLSKTPFLARSSHCVSVTKSGILIVYGGELKPRTPIDTGVGYDTTPRGSLHVFDLAKGLLSQGWRMLTPDAKHAAAGADARPSLPEPRVGATTVWLNNALYLWGGRGGQDMTPLGTHQAGIWKATIRAAGGPQQSVLWERIAAANEDQAPEPRSYHVSVAHGDNIYIHAGCPVSGRLGTLHAFNVNNSEWKALASAPEPGRGGTSLAATTVAGKDVLLRFGGFCGQQLPSAAGEVDVYIIEEDKWVTVQPTADPAHGAPGPRSVAGFTHFQSPFPALSTAVAVAYHGERDASSQGHTGAGQFWDDVWVLSKDGDDVHDGWSWQHLEIYSDDHFPEGRGWFPPAAWVDGHGDTKLVLFGGLLSSNERSDELWELEIN</sequence>
<dbReference type="Gene3D" id="2.120.10.80">
    <property type="entry name" value="Kelch-type beta propeller"/>
    <property type="match status" value="1"/>
</dbReference>
<dbReference type="EMBL" id="AYKW01000012">
    <property type="protein sequence ID" value="PIL31442.1"/>
    <property type="molecule type" value="Genomic_DNA"/>
</dbReference>
<name>A0A2G8SCH2_9APHY</name>
<organism evidence="3 4">
    <name type="scientific">Ganoderma sinense ZZ0214-1</name>
    <dbReference type="NCBI Taxonomy" id="1077348"/>
    <lineage>
        <taxon>Eukaryota</taxon>
        <taxon>Fungi</taxon>
        <taxon>Dikarya</taxon>
        <taxon>Basidiomycota</taxon>
        <taxon>Agaricomycotina</taxon>
        <taxon>Agaricomycetes</taxon>
        <taxon>Polyporales</taxon>
        <taxon>Polyporaceae</taxon>
        <taxon>Ganoderma</taxon>
    </lineage>
</organism>
<dbReference type="PANTHER" id="PTHR47435:SF4">
    <property type="entry name" value="KELCH REPEAT PROTEIN (AFU_ORTHOLOGUE AFUA_5G12780)"/>
    <property type="match status" value="1"/>
</dbReference>
<reference evidence="3 4" key="1">
    <citation type="journal article" date="2015" name="Sci. Rep.">
        <title>Chromosome-level genome map provides insights into diverse defense mechanisms in the medicinal fungus Ganoderma sinense.</title>
        <authorList>
            <person name="Zhu Y."/>
            <person name="Xu J."/>
            <person name="Sun C."/>
            <person name="Zhou S."/>
            <person name="Xu H."/>
            <person name="Nelson D.R."/>
            <person name="Qian J."/>
            <person name="Song J."/>
            <person name="Luo H."/>
            <person name="Xiang L."/>
            <person name="Li Y."/>
            <person name="Xu Z."/>
            <person name="Ji A."/>
            <person name="Wang L."/>
            <person name="Lu S."/>
            <person name="Hayward A."/>
            <person name="Sun W."/>
            <person name="Li X."/>
            <person name="Schwartz D.C."/>
            <person name="Wang Y."/>
            <person name="Chen S."/>
        </authorList>
    </citation>
    <scope>NUCLEOTIDE SEQUENCE [LARGE SCALE GENOMIC DNA]</scope>
    <source>
        <strain evidence="3 4">ZZ0214-1</strain>
    </source>
</reference>
<keyword evidence="4" id="KW-1185">Reference proteome</keyword>
<dbReference type="PANTHER" id="PTHR47435">
    <property type="entry name" value="KELCH REPEAT PROTEIN (AFU_ORTHOLOGUE AFUA_5G12780)"/>
    <property type="match status" value="1"/>
</dbReference>
<dbReference type="STRING" id="1077348.A0A2G8SCH2"/>
<protein>
    <recommendedName>
        <fullName evidence="5">Galactose oxidase</fullName>
    </recommendedName>
</protein>
<evidence type="ECO:0000313" key="4">
    <source>
        <dbReference type="Proteomes" id="UP000230002"/>
    </source>
</evidence>
<dbReference type="OrthoDB" id="10250130at2759"/>
<dbReference type="InterPro" id="IPR015915">
    <property type="entry name" value="Kelch-typ_b-propeller"/>
</dbReference>
<keyword evidence="2" id="KW-0408">Iron</keyword>
<accession>A0A2G8SCH2</accession>
<gene>
    <name evidence="3" type="ORF">GSI_06143</name>
</gene>